<dbReference type="AlphaFoldDB" id="A0A0J8D5M4"/>
<dbReference type="OrthoDB" id="9764268at2"/>
<evidence type="ECO:0000256" key="5">
    <source>
        <dbReference type="ARBA" id="ARBA00022723"/>
    </source>
</evidence>
<dbReference type="SUPFAM" id="SSF101821">
    <property type="entry name" value="Aminopeptidase/glucanase lid domain"/>
    <property type="match status" value="1"/>
</dbReference>
<dbReference type="PANTHER" id="PTHR28570:SF3">
    <property type="entry name" value="ASPARTYL AMINOPEPTIDASE"/>
    <property type="match status" value="1"/>
</dbReference>
<dbReference type="Gene3D" id="2.30.250.10">
    <property type="entry name" value="Aminopeptidase i, Domain 2"/>
    <property type="match status" value="1"/>
</dbReference>
<evidence type="ECO:0000256" key="9">
    <source>
        <dbReference type="RuleBase" id="RU004386"/>
    </source>
</evidence>
<proteinExistence type="inferred from homology"/>
<keyword evidence="7 9" id="KW-0862">Zinc</keyword>
<dbReference type="Proteomes" id="UP000036756">
    <property type="component" value="Unassembled WGS sequence"/>
</dbReference>
<dbReference type="Pfam" id="PF02127">
    <property type="entry name" value="Peptidase_M18"/>
    <property type="match status" value="1"/>
</dbReference>
<accession>A0A0J8D5M4</accession>
<keyword evidence="3 9" id="KW-0031">Aminopeptidase</keyword>
<dbReference type="Gene3D" id="3.40.630.10">
    <property type="entry name" value="Zn peptidases"/>
    <property type="match status" value="1"/>
</dbReference>
<keyword evidence="5 9" id="KW-0479">Metal-binding</keyword>
<evidence type="ECO:0000256" key="3">
    <source>
        <dbReference type="ARBA" id="ARBA00022438"/>
    </source>
</evidence>
<keyword evidence="4 9" id="KW-0645">Protease</keyword>
<evidence type="ECO:0000256" key="1">
    <source>
        <dbReference type="ARBA" id="ARBA00001947"/>
    </source>
</evidence>
<dbReference type="EC" id="3.4.11.-" evidence="10"/>
<dbReference type="GO" id="GO:0006508">
    <property type="term" value="P:proteolysis"/>
    <property type="evidence" value="ECO:0007669"/>
    <property type="project" value="UniProtKB-KW"/>
</dbReference>
<dbReference type="FunFam" id="2.30.250.10:FF:000003">
    <property type="entry name" value="Probable M18 family aminopeptidase 2"/>
    <property type="match status" value="1"/>
</dbReference>
<comment type="similarity">
    <text evidence="2 9">Belongs to the peptidase M18 family.</text>
</comment>
<dbReference type="InterPro" id="IPR001948">
    <property type="entry name" value="Peptidase_M18"/>
</dbReference>
<evidence type="ECO:0000256" key="2">
    <source>
        <dbReference type="ARBA" id="ARBA00008290"/>
    </source>
</evidence>
<dbReference type="GO" id="GO:0005737">
    <property type="term" value="C:cytoplasm"/>
    <property type="evidence" value="ECO:0007669"/>
    <property type="project" value="UniProtKB-ARBA"/>
</dbReference>
<dbReference type="RefSeq" id="WP_048571515.1">
    <property type="nucleotide sequence ID" value="NZ_LFVU01000028.1"/>
</dbReference>
<dbReference type="STRING" id="1121307.CLCY_1c03710"/>
<dbReference type="GO" id="GO:0008270">
    <property type="term" value="F:zinc ion binding"/>
    <property type="evidence" value="ECO:0007669"/>
    <property type="project" value="InterPro"/>
</dbReference>
<dbReference type="PANTHER" id="PTHR28570">
    <property type="entry name" value="ASPARTYL AMINOPEPTIDASE"/>
    <property type="match status" value="1"/>
</dbReference>
<name>A0A0J8D5M4_CLOCY</name>
<evidence type="ECO:0000256" key="8">
    <source>
        <dbReference type="ARBA" id="ARBA00023049"/>
    </source>
</evidence>
<protein>
    <recommendedName>
        <fullName evidence="10">M18 family aminopeptidase</fullName>
        <ecNumber evidence="10">3.4.11.-</ecNumber>
    </recommendedName>
</protein>
<evidence type="ECO:0000256" key="4">
    <source>
        <dbReference type="ARBA" id="ARBA00022670"/>
    </source>
</evidence>
<organism evidence="11 12">
    <name type="scientific">Clostridium cylindrosporum DSM 605</name>
    <dbReference type="NCBI Taxonomy" id="1121307"/>
    <lineage>
        <taxon>Bacteria</taxon>
        <taxon>Bacillati</taxon>
        <taxon>Bacillota</taxon>
        <taxon>Clostridia</taxon>
        <taxon>Eubacteriales</taxon>
        <taxon>Clostridiaceae</taxon>
        <taxon>Clostridium</taxon>
    </lineage>
</organism>
<evidence type="ECO:0000313" key="11">
    <source>
        <dbReference type="EMBL" id="KMT21137.1"/>
    </source>
</evidence>
<evidence type="ECO:0000256" key="7">
    <source>
        <dbReference type="ARBA" id="ARBA00022833"/>
    </source>
</evidence>
<dbReference type="GO" id="GO:0004177">
    <property type="term" value="F:aminopeptidase activity"/>
    <property type="evidence" value="ECO:0007669"/>
    <property type="project" value="UniProtKB-KW"/>
</dbReference>
<evidence type="ECO:0000313" key="12">
    <source>
        <dbReference type="Proteomes" id="UP000036756"/>
    </source>
</evidence>
<evidence type="ECO:0000256" key="10">
    <source>
        <dbReference type="RuleBase" id="RU004387"/>
    </source>
</evidence>
<dbReference type="InterPro" id="IPR023358">
    <property type="entry name" value="Peptidase_M18_dom2"/>
</dbReference>
<dbReference type="PATRIC" id="fig|1121307.3.peg.736"/>
<sequence>MNKYDLAKDLIDFIDRSPSAFQAVENIKERLTKEGFTPLSYEESWKLSKGGKYFVEKNDSAIIAFVVGEGEIEEHGFKIISSHTDSPGFKVKPSPYIKSNGYLKLNTESYGGPILNTWLDRPLSLAGRVTLKSGNPLKPKNKVVDLKKPILIIPNLAIHLNKNVNSGIELNKQIDTLPLLGIIEDSLNNNDYIINEISSILGVKNDEILDFELFLYAVEKGSIIGMNNEFISASRLDDLAMAHASLEAIINSSICSATKVFVCFDNEEIGSATKQGGDSKLLSNTLERIALSLNKTREDFLRSISHSFMISADLAHAVHPNRSEKHDPILRPIINKGPVIKVSSSGSYTTDSFSSAVYEEICKGARVPFQKFCNRSDERGGSTLGPISSTQLEINTVDMGSPVLAMHSIRELAGVDDHEYVLKSFSYFYSI</sequence>
<keyword evidence="8 9" id="KW-0482">Metalloprotease</keyword>
<keyword evidence="6 9" id="KW-0378">Hydrolase</keyword>
<dbReference type="EMBL" id="LFVU01000028">
    <property type="protein sequence ID" value="KMT21137.1"/>
    <property type="molecule type" value="Genomic_DNA"/>
</dbReference>
<comment type="cofactor">
    <cofactor evidence="1 10">
        <name>Zn(2+)</name>
        <dbReference type="ChEBI" id="CHEBI:29105"/>
    </cofactor>
</comment>
<gene>
    <name evidence="11" type="primary">apeB</name>
    <name evidence="11" type="ORF">CLCY_1c03710</name>
</gene>
<dbReference type="PRINTS" id="PR00932">
    <property type="entry name" value="AMINO1PTASE"/>
</dbReference>
<dbReference type="SUPFAM" id="SSF53187">
    <property type="entry name" value="Zn-dependent exopeptidases"/>
    <property type="match status" value="1"/>
</dbReference>
<dbReference type="NCBIfam" id="NF002759">
    <property type="entry name" value="PRK02813.1"/>
    <property type="match status" value="1"/>
</dbReference>
<evidence type="ECO:0000256" key="6">
    <source>
        <dbReference type="ARBA" id="ARBA00022801"/>
    </source>
</evidence>
<comment type="caution">
    <text evidence="11">The sequence shown here is derived from an EMBL/GenBank/DDBJ whole genome shotgun (WGS) entry which is preliminary data.</text>
</comment>
<dbReference type="GO" id="GO:0008237">
    <property type="term" value="F:metallopeptidase activity"/>
    <property type="evidence" value="ECO:0007669"/>
    <property type="project" value="UniProtKB-KW"/>
</dbReference>
<dbReference type="CDD" id="cd05658">
    <property type="entry name" value="M18_DAP"/>
    <property type="match status" value="1"/>
</dbReference>
<keyword evidence="12" id="KW-1185">Reference proteome</keyword>
<reference evidence="11 12" key="1">
    <citation type="submission" date="2015-06" db="EMBL/GenBank/DDBJ databases">
        <title>Draft genome sequence of the purine-degrading Clostridium cylindrosporum HC-1 (DSM 605).</title>
        <authorList>
            <person name="Poehlein A."/>
            <person name="Schiel-Bengelsdorf B."/>
            <person name="Bengelsdorf F."/>
            <person name="Daniel R."/>
            <person name="Duerre P."/>
        </authorList>
    </citation>
    <scope>NUCLEOTIDE SEQUENCE [LARGE SCALE GENOMIC DNA]</scope>
    <source>
        <strain evidence="11 12">DSM 605</strain>
    </source>
</reference>